<evidence type="ECO:0000313" key="5">
    <source>
        <dbReference type="Proteomes" id="UP001396334"/>
    </source>
</evidence>
<dbReference type="InterPro" id="IPR012337">
    <property type="entry name" value="RNaseH-like_sf"/>
</dbReference>
<gene>
    <name evidence="4" type="ORF">V6N11_079529</name>
</gene>
<accession>A0ABR2RVX9</accession>
<organism evidence="4 5">
    <name type="scientific">Hibiscus sabdariffa</name>
    <name type="common">roselle</name>
    <dbReference type="NCBI Taxonomy" id="183260"/>
    <lineage>
        <taxon>Eukaryota</taxon>
        <taxon>Viridiplantae</taxon>
        <taxon>Streptophyta</taxon>
        <taxon>Embryophyta</taxon>
        <taxon>Tracheophyta</taxon>
        <taxon>Spermatophyta</taxon>
        <taxon>Magnoliopsida</taxon>
        <taxon>eudicotyledons</taxon>
        <taxon>Gunneridae</taxon>
        <taxon>Pentapetalae</taxon>
        <taxon>rosids</taxon>
        <taxon>malvids</taxon>
        <taxon>Malvales</taxon>
        <taxon>Malvaceae</taxon>
        <taxon>Malvoideae</taxon>
        <taxon>Hibiscus</taxon>
    </lineage>
</organism>
<protein>
    <submittedName>
        <fullName evidence="4">Uncharacterized protein</fullName>
    </submittedName>
</protein>
<evidence type="ECO:0000259" key="3">
    <source>
        <dbReference type="Pfam" id="PF05699"/>
    </source>
</evidence>
<evidence type="ECO:0000259" key="2">
    <source>
        <dbReference type="Pfam" id="PF04937"/>
    </source>
</evidence>
<dbReference type="PANTHER" id="PTHR32166">
    <property type="entry name" value="OSJNBA0013A04.12 PROTEIN"/>
    <property type="match status" value="1"/>
</dbReference>
<proteinExistence type="predicted"/>
<dbReference type="Pfam" id="PF04937">
    <property type="entry name" value="DUF659"/>
    <property type="match status" value="1"/>
</dbReference>
<dbReference type="Proteomes" id="UP001396334">
    <property type="component" value="Unassembled WGS sequence"/>
</dbReference>
<dbReference type="InterPro" id="IPR007021">
    <property type="entry name" value="DUF659"/>
</dbReference>
<evidence type="ECO:0000256" key="1">
    <source>
        <dbReference type="SAM" id="MobiDB-lite"/>
    </source>
</evidence>
<feature type="domain" description="HAT C-terminal dimerisation" evidence="3">
    <location>
        <begin position="494"/>
        <end position="561"/>
    </location>
</feature>
<keyword evidence="5" id="KW-1185">Reference proteome</keyword>
<name>A0ABR2RVX9_9ROSI</name>
<dbReference type="PANTHER" id="PTHR32166:SF123">
    <property type="entry name" value="BED-TYPE DOMAIN-CONTAINING PROTEIN"/>
    <property type="match status" value="1"/>
</dbReference>
<comment type="caution">
    <text evidence="4">The sequence shown here is derived from an EMBL/GenBank/DDBJ whole genome shotgun (WGS) entry which is preliminary data.</text>
</comment>
<feature type="region of interest" description="Disordered" evidence="1">
    <location>
        <begin position="1"/>
        <end position="63"/>
    </location>
</feature>
<dbReference type="SUPFAM" id="SSF53098">
    <property type="entry name" value="Ribonuclease H-like"/>
    <property type="match status" value="1"/>
</dbReference>
<dbReference type="EMBL" id="JBBPBN010000020">
    <property type="protein sequence ID" value="KAK9017042.1"/>
    <property type="molecule type" value="Genomic_DNA"/>
</dbReference>
<dbReference type="Pfam" id="PF05699">
    <property type="entry name" value="Dimer_Tnp_hAT"/>
    <property type="match status" value="1"/>
</dbReference>
<dbReference type="InterPro" id="IPR008906">
    <property type="entry name" value="HATC_C_dom"/>
</dbReference>
<feature type="domain" description="DUF659" evidence="2">
    <location>
        <begin position="221"/>
        <end position="337"/>
    </location>
</feature>
<evidence type="ECO:0000313" key="4">
    <source>
        <dbReference type="EMBL" id="KAK9017042.1"/>
    </source>
</evidence>
<reference evidence="4 5" key="1">
    <citation type="journal article" date="2024" name="G3 (Bethesda)">
        <title>Genome assembly of Hibiscus sabdariffa L. provides insights into metabolisms of medicinal natural products.</title>
        <authorList>
            <person name="Kim T."/>
        </authorList>
    </citation>
    <scope>NUCLEOTIDE SEQUENCE [LARGE SCALE GENOMIC DNA]</scope>
    <source>
        <strain evidence="4">TK-2024</strain>
        <tissue evidence="4">Old leaves</tissue>
    </source>
</reference>
<sequence>MVFGKRKRDQISNEPENPILSDNLEETNAADVGGGEDEERANEHELHSTSASRSKQGKQDRQGVRPLLDEVTMLNSSAGKNPGGAKLWRCNHYKINFTSTYTRNHTHFFGPEAGKKADIQRCKALMNDRDAYVKLKKKVEEAEGVGVSARLRQSTIIKKQLSIPNISPLEVSFGTMAREAVDLKIMRCLCANAIAFNCLRSPQWHEMVQAINQAPKGYKSPSFEKARTSLLDECYRSVEKELSPVKDTWYVHGVSVVSDGWSNCKQDQLINVIATNSRGAMFMYCGVFNGVEKTGQVIGNFLLEAIEKIGPSNVLQVVTDNAKNWIAAGREVQKANSTRVLLKVARTRFGSHYIMLKRLFQCRESLETTVVLRSWKDWISKHDASTKTLGPRMGEIYERMDNMLGEIKDIMATSQYKHEFSSMEQIVVTRWDKMTIPLHCLGFALTPRFYDHIYLETPAPGGFTRRAPNLDKEVVMGCMEAFEGNIFHATSAVTVDAIDWWSIYGSQTPELAEVAKKVLSQPISSSSAERAWSTYGHVHSLKRNRLNSSRADKLVYIHTNLRLLSRYTDGYKNGPFRKWDIDPENSCLEESPLELEDMRWADLENDLDEEETLAD</sequence>